<sequence>MASFAWQSSLARSVVTPRRLEQRKFPRAVCDLGTLWHALIIAERP</sequence>
<reference evidence="1 2" key="1">
    <citation type="journal article" date="2013" name="Mar. Genomics">
        <title>Expression of sulfatases in Rhodopirellula baltica and the diversity of sulfatases in the genus Rhodopirellula.</title>
        <authorList>
            <person name="Wegner C.E."/>
            <person name="Richter-Heitmann T."/>
            <person name="Klindworth A."/>
            <person name="Klockow C."/>
            <person name="Richter M."/>
            <person name="Achstetter T."/>
            <person name="Glockner F.O."/>
            <person name="Harder J."/>
        </authorList>
    </citation>
    <scope>NUCLEOTIDE SEQUENCE [LARGE SCALE GENOMIC DNA]</scope>
    <source>
        <strain evidence="1 2">SM1</strain>
    </source>
</reference>
<name>M5S5D4_9BACT</name>
<keyword evidence="2" id="KW-1185">Reference proteome</keyword>
<organism evidence="1 2">
    <name type="scientific">Rhodopirellula maiorica SM1</name>
    <dbReference type="NCBI Taxonomy" id="1265738"/>
    <lineage>
        <taxon>Bacteria</taxon>
        <taxon>Pseudomonadati</taxon>
        <taxon>Planctomycetota</taxon>
        <taxon>Planctomycetia</taxon>
        <taxon>Pirellulales</taxon>
        <taxon>Pirellulaceae</taxon>
        <taxon>Novipirellula</taxon>
    </lineage>
</organism>
<evidence type="ECO:0000313" key="2">
    <source>
        <dbReference type="Proteomes" id="UP000011991"/>
    </source>
</evidence>
<dbReference type="Proteomes" id="UP000011991">
    <property type="component" value="Unassembled WGS sequence"/>
</dbReference>
<gene>
    <name evidence="1" type="ORF">RMSM_00182</name>
</gene>
<proteinExistence type="predicted"/>
<accession>M5S5D4</accession>
<evidence type="ECO:0000313" key="1">
    <source>
        <dbReference type="EMBL" id="EMI22852.1"/>
    </source>
</evidence>
<dbReference type="AlphaFoldDB" id="M5S5D4"/>
<comment type="caution">
    <text evidence="1">The sequence shown here is derived from an EMBL/GenBank/DDBJ whole genome shotgun (WGS) entry which is preliminary data.</text>
</comment>
<dbReference type="EMBL" id="ANOG01000025">
    <property type="protein sequence ID" value="EMI22852.1"/>
    <property type="molecule type" value="Genomic_DNA"/>
</dbReference>
<protein>
    <submittedName>
        <fullName evidence="1">Uncharacterized protein</fullName>
    </submittedName>
</protein>